<protein>
    <submittedName>
        <fullName evidence="2">Uncharacterized protein</fullName>
    </submittedName>
</protein>
<organism evidence="2 3">
    <name type="scientific">Calderihabitans maritimus</name>
    <dbReference type="NCBI Taxonomy" id="1246530"/>
    <lineage>
        <taxon>Bacteria</taxon>
        <taxon>Bacillati</taxon>
        <taxon>Bacillota</taxon>
        <taxon>Clostridia</taxon>
        <taxon>Neomoorellales</taxon>
        <taxon>Calderihabitantaceae</taxon>
        <taxon>Calderihabitans</taxon>
    </lineage>
</organism>
<reference evidence="3" key="1">
    <citation type="journal article" date="2017" name="Appl. Environ. Microbiol.">
        <title>Genomic Analysis of Calderihabitans maritimus KKC1, a Thermophilic, Hydrogenogenic, Carboxydotrophic Bacterium Isolated from Marine Sediment.</title>
        <authorList>
            <person name="Omae K."/>
            <person name="Yoneda Y."/>
            <person name="Fukuyama Y."/>
            <person name="Yoshida T."/>
            <person name="Sako Y."/>
        </authorList>
    </citation>
    <scope>NUCLEOTIDE SEQUENCE [LARGE SCALE GENOMIC DNA]</scope>
    <source>
        <strain evidence="3">KKC1</strain>
    </source>
</reference>
<feature type="region of interest" description="Disordered" evidence="1">
    <location>
        <begin position="1"/>
        <end position="21"/>
    </location>
</feature>
<dbReference type="EMBL" id="BDGJ01000111">
    <property type="protein sequence ID" value="GAW93043.1"/>
    <property type="molecule type" value="Genomic_DNA"/>
</dbReference>
<keyword evidence="3" id="KW-1185">Reference proteome</keyword>
<sequence>MSFSQAKSPNKSKAVLKKNKKDPGYQQWLQRLKYLGIKVS</sequence>
<comment type="caution">
    <text evidence="2">The sequence shown here is derived from an EMBL/GenBank/DDBJ whole genome shotgun (WGS) entry which is preliminary data.</text>
</comment>
<evidence type="ECO:0000313" key="2">
    <source>
        <dbReference type="EMBL" id="GAW93043.1"/>
    </source>
</evidence>
<dbReference type="Proteomes" id="UP000197032">
    <property type="component" value="Unassembled WGS sequence"/>
</dbReference>
<evidence type="ECO:0000256" key="1">
    <source>
        <dbReference type="SAM" id="MobiDB-lite"/>
    </source>
</evidence>
<dbReference type="AlphaFoldDB" id="A0A1Z5HU30"/>
<gene>
    <name evidence="2" type="ORF">KKC1_21840</name>
</gene>
<accession>A0A1Z5HU30</accession>
<evidence type="ECO:0000313" key="3">
    <source>
        <dbReference type="Proteomes" id="UP000197032"/>
    </source>
</evidence>
<name>A0A1Z5HU30_9FIRM</name>
<proteinExistence type="predicted"/>